<dbReference type="Proteomes" id="UP000262712">
    <property type="component" value="Chromosome"/>
</dbReference>
<evidence type="ECO:0000313" key="4">
    <source>
        <dbReference type="Proteomes" id="UP000262712"/>
    </source>
</evidence>
<proteinExistence type="predicted"/>
<dbReference type="RefSeq" id="WP_099342334.1">
    <property type="nucleotide sequence ID" value="NZ_CP032098.1"/>
</dbReference>
<organism evidence="2 3">
    <name type="scientific">Malaciobacter molluscorum LMG 25693</name>
    <dbReference type="NCBI Taxonomy" id="870501"/>
    <lineage>
        <taxon>Bacteria</taxon>
        <taxon>Pseudomonadati</taxon>
        <taxon>Campylobacterota</taxon>
        <taxon>Epsilonproteobacteria</taxon>
        <taxon>Campylobacterales</taxon>
        <taxon>Arcobacteraceae</taxon>
        <taxon>Malaciobacter</taxon>
    </lineage>
</organism>
<dbReference type="Proteomes" id="UP000221222">
    <property type="component" value="Unassembled WGS sequence"/>
</dbReference>
<reference evidence="2 3" key="1">
    <citation type="submission" date="2017-09" db="EMBL/GenBank/DDBJ databases">
        <title>Arcobacter canalis sp. nov., a new species isolated from a water canal contaminated with urban sewage.</title>
        <authorList>
            <person name="Perez-Cataluna A."/>
            <person name="Salas-Masso N."/>
            <person name="Figueras M.J."/>
        </authorList>
    </citation>
    <scope>NUCLEOTIDE SEQUENCE [LARGE SCALE GENOMIC DNA]</scope>
    <source>
        <strain evidence="2 3">F98-3</strain>
    </source>
</reference>
<dbReference type="EMBL" id="CP032098">
    <property type="protein sequence ID" value="AXX92395.1"/>
    <property type="molecule type" value="Genomic_DNA"/>
</dbReference>
<accession>A0A2G1DI25</accession>
<name>A0A2G1DI25_9BACT</name>
<dbReference type="AlphaFoldDB" id="A0A2G1DI25"/>
<sequence length="70" mass="8088">MIANEIKNNIVSHLGENLVVSYYSTDNEIRDLIGKTINHIKIISEEDKEDIIESSLVDIRKRIDKNNIYS</sequence>
<dbReference type="KEGG" id="amol:AMOL_1420"/>
<dbReference type="EMBL" id="NXFY01000008">
    <property type="protein sequence ID" value="PHO18158.1"/>
    <property type="molecule type" value="Genomic_DNA"/>
</dbReference>
<evidence type="ECO:0000313" key="2">
    <source>
        <dbReference type="EMBL" id="PHO18158.1"/>
    </source>
</evidence>
<protein>
    <submittedName>
        <fullName evidence="2">Uncharacterized protein</fullName>
    </submittedName>
</protein>
<keyword evidence="3" id="KW-1185">Reference proteome</keyword>
<evidence type="ECO:0000313" key="3">
    <source>
        <dbReference type="Proteomes" id="UP000221222"/>
    </source>
</evidence>
<gene>
    <name evidence="1" type="ORF">AMOL_1420</name>
    <name evidence="2" type="ORF">CPU12_06745</name>
</gene>
<reference evidence="1 4" key="2">
    <citation type="submission" date="2018-08" db="EMBL/GenBank/DDBJ databases">
        <title>Complete genome of the Arcobacter molluscorum type strain LMG 25693.</title>
        <authorList>
            <person name="Miller W.G."/>
            <person name="Yee E."/>
            <person name="Bono J.L."/>
        </authorList>
    </citation>
    <scope>NUCLEOTIDE SEQUENCE [LARGE SCALE GENOMIC DNA]</scope>
    <source>
        <strain evidence="1 4">CECT 7696</strain>
    </source>
</reference>
<evidence type="ECO:0000313" key="1">
    <source>
        <dbReference type="EMBL" id="AXX92395.1"/>
    </source>
</evidence>